<keyword evidence="6 14" id="KW-0812">Transmembrane</keyword>
<evidence type="ECO:0000256" key="6">
    <source>
        <dbReference type="ARBA" id="ARBA00022692"/>
    </source>
</evidence>
<sequence length="172" mass="19927">MTKFIYKRWELFLFLLSLTLLASSFYFQYVEGLEPCPLCLMQRLCTFLLVVVTFLGLTLRYLKASKFLAIMQVVIAFAGLFFASRQLWLQSLPSDQTPACMPELDVLIRYFPWSDVLHALFWGAGDCAEVSWKWLGLTMPGWTALYFLFMVVSGAWIFWQSRVQDKSLSTLV</sequence>
<keyword evidence="3 14" id="KW-0813">Transport</keyword>
<accession>A0A0W0UZY1</accession>
<dbReference type="HAMAP" id="MF_00286">
    <property type="entry name" value="DsbB"/>
    <property type="match status" value="1"/>
</dbReference>
<evidence type="ECO:0000256" key="14">
    <source>
        <dbReference type="HAMAP-Rule" id="MF_00286"/>
    </source>
</evidence>
<dbReference type="AlphaFoldDB" id="A0A0W0UZY1"/>
<comment type="function">
    <text evidence="14">Required for disulfide bond formation in some periplasmic proteins. Acts by oxidizing the DsbA protein.</text>
</comment>
<dbReference type="InterPro" id="IPR003752">
    <property type="entry name" value="DiS_bond_form_DsbB/BdbC"/>
</dbReference>
<dbReference type="GO" id="GO:0015035">
    <property type="term" value="F:protein-disulfide reductase activity"/>
    <property type="evidence" value="ECO:0007669"/>
    <property type="project" value="UniProtKB-UniRule"/>
</dbReference>
<dbReference type="InterPro" id="IPR050183">
    <property type="entry name" value="DsbB"/>
</dbReference>
<organism evidence="16 17">
    <name type="scientific">Legionella jamestowniensis</name>
    <dbReference type="NCBI Taxonomy" id="455"/>
    <lineage>
        <taxon>Bacteria</taxon>
        <taxon>Pseudomonadati</taxon>
        <taxon>Pseudomonadota</taxon>
        <taxon>Gammaproteobacteria</taxon>
        <taxon>Legionellales</taxon>
        <taxon>Legionellaceae</taxon>
        <taxon>Legionella</taxon>
    </lineage>
</organism>
<feature type="transmembrane region" description="Helical" evidence="15">
    <location>
        <begin position="69"/>
        <end position="88"/>
    </location>
</feature>
<dbReference type="PATRIC" id="fig|455.5.peg.305"/>
<evidence type="ECO:0000256" key="4">
    <source>
        <dbReference type="ARBA" id="ARBA00022475"/>
    </source>
</evidence>
<evidence type="ECO:0000256" key="13">
    <source>
        <dbReference type="ARBA" id="ARBA00023284"/>
    </source>
</evidence>
<evidence type="ECO:0000256" key="1">
    <source>
        <dbReference type="ARBA" id="ARBA00004429"/>
    </source>
</evidence>
<proteinExistence type="inferred from homology"/>
<feature type="transmembrane region" description="Helical" evidence="15">
    <location>
        <begin position="139"/>
        <end position="159"/>
    </location>
</feature>
<dbReference type="RefSeq" id="WP_058448367.1">
    <property type="nucleotide sequence ID" value="NZ_CAAAJF010000014.1"/>
</dbReference>
<keyword evidence="12 14" id="KW-0143">Chaperone</keyword>
<reference evidence="16 17" key="1">
    <citation type="submission" date="2015-11" db="EMBL/GenBank/DDBJ databases">
        <title>Genomic analysis of 38 Legionella species identifies large and diverse effector repertoires.</title>
        <authorList>
            <person name="Burstein D."/>
            <person name="Amaro F."/>
            <person name="Zusman T."/>
            <person name="Lifshitz Z."/>
            <person name="Cohen O."/>
            <person name="Gilbert J.A."/>
            <person name="Pupko T."/>
            <person name="Shuman H.A."/>
            <person name="Segal G."/>
        </authorList>
    </citation>
    <scope>NUCLEOTIDE SEQUENCE [LARGE SCALE GENOMIC DNA]</scope>
    <source>
        <strain evidence="16 17">JA-26-G1-E2</strain>
    </source>
</reference>
<keyword evidence="10 14" id="KW-0472">Membrane</keyword>
<dbReference type="Gene3D" id="1.20.1550.10">
    <property type="entry name" value="DsbB-like"/>
    <property type="match status" value="1"/>
</dbReference>
<dbReference type="OrthoDB" id="3711263at2"/>
<keyword evidence="9 14" id="KW-0560">Oxidoreductase</keyword>
<dbReference type="GO" id="GO:0009055">
    <property type="term" value="F:electron transfer activity"/>
    <property type="evidence" value="ECO:0007669"/>
    <property type="project" value="UniProtKB-UniRule"/>
</dbReference>
<comment type="caution">
    <text evidence="16">The sequence shown here is derived from an EMBL/GenBank/DDBJ whole genome shotgun (WGS) entry which is preliminary data.</text>
</comment>
<feature type="topological domain" description="Cytoplasmic" evidence="14">
    <location>
        <begin position="161"/>
        <end position="172"/>
    </location>
</feature>
<feature type="transmembrane region" description="Helical" evidence="15">
    <location>
        <begin position="40"/>
        <end position="62"/>
    </location>
</feature>
<evidence type="ECO:0000256" key="15">
    <source>
        <dbReference type="SAM" id="Phobius"/>
    </source>
</evidence>
<dbReference type="InterPro" id="IPR022920">
    <property type="entry name" value="Disulphide_bond_form_DsbB"/>
</dbReference>
<feature type="disulfide bond" description="Redox-active" evidence="14">
    <location>
        <begin position="36"/>
        <end position="39"/>
    </location>
</feature>
<keyword evidence="7 14" id="KW-0249">Electron transport</keyword>
<dbReference type="Proteomes" id="UP000054715">
    <property type="component" value="Unassembled WGS sequence"/>
</dbReference>
<evidence type="ECO:0000256" key="12">
    <source>
        <dbReference type="ARBA" id="ARBA00023186"/>
    </source>
</evidence>
<evidence type="ECO:0000313" key="16">
    <source>
        <dbReference type="EMBL" id="KTD13033.1"/>
    </source>
</evidence>
<gene>
    <name evidence="14" type="primary">dsbB</name>
    <name evidence="16" type="ORF">Ljam_0291</name>
</gene>
<keyword evidence="8 14" id="KW-1133">Transmembrane helix</keyword>
<evidence type="ECO:0000256" key="9">
    <source>
        <dbReference type="ARBA" id="ARBA00023002"/>
    </source>
</evidence>
<dbReference type="InterPro" id="IPR023380">
    <property type="entry name" value="DsbB-like_sf"/>
</dbReference>
<dbReference type="Pfam" id="PF02600">
    <property type="entry name" value="DsbB"/>
    <property type="match status" value="1"/>
</dbReference>
<feature type="topological domain" description="Cytoplasmic" evidence="14">
    <location>
        <begin position="1"/>
        <end position="9"/>
    </location>
</feature>
<dbReference type="STRING" id="455.Ljam_0291"/>
<evidence type="ECO:0000256" key="2">
    <source>
        <dbReference type="ARBA" id="ARBA00008823"/>
    </source>
</evidence>
<dbReference type="SUPFAM" id="SSF158442">
    <property type="entry name" value="DsbB-like"/>
    <property type="match status" value="1"/>
</dbReference>
<keyword evidence="4 14" id="KW-1003">Cell membrane</keyword>
<dbReference type="PANTHER" id="PTHR36570:SF3">
    <property type="entry name" value="DISULFIDE BOND FORMATION PROTEIN B"/>
    <property type="match status" value="1"/>
</dbReference>
<evidence type="ECO:0000256" key="11">
    <source>
        <dbReference type="ARBA" id="ARBA00023157"/>
    </source>
</evidence>
<feature type="topological domain" description="Periplasmic" evidence="14">
    <location>
        <begin position="27"/>
        <end position="44"/>
    </location>
</feature>
<comment type="subcellular location">
    <subcellularLocation>
        <location evidence="1">Cell inner membrane</location>
        <topology evidence="1">Multi-pass membrane protein</topology>
    </subcellularLocation>
    <subcellularLocation>
        <location evidence="14">Cell membrane</location>
        <topology evidence="14">Multi-pass membrane protein</topology>
    </subcellularLocation>
</comment>
<keyword evidence="5" id="KW-0997">Cell inner membrane</keyword>
<name>A0A0W0UZY1_9GAMM</name>
<comment type="caution">
    <text evidence="14">Lacks conserved residue(s) required for the propagation of feature annotation.</text>
</comment>
<evidence type="ECO:0000256" key="10">
    <source>
        <dbReference type="ARBA" id="ARBA00023136"/>
    </source>
</evidence>
<keyword evidence="11 14" id="KW-1015">Disulfide bond</keyword>
<evidence type="ECO:0000256" key="5">
    <source>
        <dbReference type="ARBA" id="ARBA00022519"/>
    </source>
</evidence>
<keyword evidence="13 14" id="KW-0676">Redox-active center</keyword>
<dbReference type="GO" id="GO:0005886">
    <property type="term" value="C:plasma membrane"/>
    <property type="evidence" value="ECO:0007669"/>
    <property type="project" value="UniProtKB-SubCell"/>
</dbReference>
<evidence type="ECO:0000256" key="8">
    <source>
        <dbReference type="ARBA" id="ARBA00022989"/>
    </source>
</evidence>
<evidence type="ECO:0000256" key="3">
    <source>
        <dbReference type="ARBA" id="ARBA00022448"/>
    </source>
</evidence>
<dbReference type="GO" id="GO:0006457">
    <property type="term" value="P:protein folding"/>
    <property type="evidence" value="ECO:0007669"/>
    <property type="project" value="InterPro"/>
</dbReference>
<protein>
    <recommendedName>
        <fullName evidence="14">Disulfide bond formation protein B</fullName>
    </recommendedName>
    <alternativeName>
        <fullName evidence="14">Disulfide oxidoreductase</fullName>
    </alternativeName>
</protein>
<comment type="similarity">
    <text evidence="2 14">Belongs to the DsbB family.</text>
</comment>
<evidence type="ECO:0000313" key="17">
    <source>
        <dbReference type="Proteomes" id="UP000054715"/>
    </source>
</evidence>
<evidence type="ECO:0000256" key="7">
    <source>
        <dbReference type="ARBA" id="ARBA00022982"/>
    </source>
</evidence>
<dbReference type="PANTHER" id="PTHR36570">
    <property type="entry name" value="DISULFIDE BOND FORMATION PROTEIN B"/>
    <property type="match status" value="1"/>
</dbReference>
<dbReference type="EMBL" id="LNYG01000004">
    <property type="protein sequence ID" value="KTD13033.1"/>
    <property type="molecule type" value="Genomic_DNA"/>
</dbReference>